<dbReference type="STRING" id="307972.A0A2G8K7X0"/>
<dbReference type="Pfam" id="PF20925">
    <property type="entry name" value="Htt_bridge"/>
    <property type="match status" value="1"/>
</dbReference>
<evidence type="ECO:0000256" key="1">
    <source>
        <dbReference type="SAM" id="MobiDB-lite"/>
    </source>
</evidence>
<dbReference type="InterPro" id="IPR000091">
    <property type="entry name" value="Huntingtin"/>
</dbReference>
<accession>A0A2G8K7X0</accession>
<dbReference type="EMBL" id="MRZV01000802">
    <property type="protein sequence ID" value="PIK44085.1"/>
    <property type="molecule type" value="Genomic_DNA"/>
</dbReference>
<dbReference type="Pfam" id="PF20927">
    <property type="entry name" value="Htt_C-HEAT"/>
    <property type="match status" value="3"/>
</dbReference>
<dbReference type="PANTHER" id="PTHR10170:SF10">
    <property type="entry name" value="HUNTINGTIN"/>
    <property type="match status" value="1"/>
</dbReference>
<dbReference type="OrthoDB" id="10065698at2759"/>
<feature type="region of interest" description="Disordered" evidence="1">
    <location>
        <begin position="241"/>
        <end position="265"/>
    </location>
</feature>
<organism evidence="2 3">
    <name type="scientific">Stichopus japonicus</name>
    <name type="common">Sea cucumber</name>
    <dbReference type="NCBI Taxonomy" id="307972"/>
    <lineage>
        <taxon>Eukaryota</taxon>
        <taxon>Metazoa</taxon>
        <taxon>Echinodermata</taxon>
        <taxon>Eleutherozoa</taxon>
        <taxon>Echinozoa</taxon>
        <taxon>Holothuroidea</taxon>
        <taxon>Aspidochirotacea</taxon>
        <taxon>Aspidochirotida</taxon>
        <taxon>Stichopodidae</taxon>
        <taxon>Apostichopus</taxon>
    </lineage>
</organism>
<sequence length="1320" mass="148393">MSEEIVKRGALVLFSDFVCESYGDAEPMTWLIVNHVNDLVQLSHEHPVQYYQSALQCLEGIHLSQSGALLSLLIKSFLSCHWLALTKLADGLACRRIEMMLGENVEGASQMSVDDAEKLLKFLEDDGLSKRHPRLLVLLQKYKSVLAGGSSQTGSSGPSKAKLLHLPRETNKEWYKSVVTAVCIHQDSVLPTSKVCAQLLSHLTVEDILSIMVAQEFDFYHLPECISLGLELSVTEASPPTITKENVVKPQEEETEKQTLSSQEKPIQSPLLEASIGSLMTQIQEFVHQLPEPHRVLRDLEEQTDDPLGEEEGADRDYIEQMKEVFHSTHHATFLRWMSGAIKEYLIATEMLKLDVAESSRENVCRIVMTCVEYVYWSLLHRQIIPTVQLKHTLEALSLVLTNTQLRAAFHSEDHVSYTNSLVTCLHGLIFKVFLQAKPMDGGSAMLQGSHSPDFESNMETCHQVASLVDLIQPSAAANSDQPTIYLLPQFLQQPIRDVITCLARLPLVNTFARTPPLAWKMGWSPSPMEQQTTFLPPCPLDILKERDVLAEFVFRINTIGWTSRQQFEETWAALLGVIGSPDVIENVEEDIEHSQSTCLAVRAITSLLIDTRLRPQPGNPTNSRQLCIPRHEHLPFLSSEKGKKLAHLRGILERKVRHLFKDSSWHLGDQQPSPASRRRARSRVPLPSPKIPPTKAAKGNAKLDVHSCLMLLLEVYGQWLSPIATPRTPLMQLCETVKSVLVISDIFTERSQFEWMFDTLLEVNKYHYVEDEIINQYAVPGICKAAAILGMDKDVSEKVSKLLEVTLKSNHLPSRVGALYGALYLLESDVIEDVNVFHPILVRIHQFKNKLSQNITNLSQISQTCHKYHKPVTNITNLSQISQTCHKYHKPVTNITNLSQISQTCHKYHKPVTNITNLSQISQTCHKYHKPVTNITNLSQISQTCHKYHKPVTNITNLSQISQTCHKYHKPVTNITNLSQISQTCHKYHKPVTNITNLSQISQSSPGLSQKHTLVMLAVTFYLMEYYADILAGSPFTKTVLMHLVNMVSMSDDTTSLLIYKVILLGLERLLVAKALSAHESDQLRKLAADRLCLPSSPVHALPALGLLLTSSYTREELSRRTFPAGDQPDDDVDSSDPEEFVQALERQSILFDRIRKGYPTEASLVAEVLPTFLEDFFSPQDVMNKVIGEFLSNQQPHPQLMATIVYRVFAGLHRQGQSELVQDWAYSSLSNFTPRTPVAMRYGASPFSSCVLPPISGLPLVLSRMGKLDTLDRELFVLFAKDFYHGQITESSARRAFVSTFQTVCASEIAYSALLNQL</sequence>
<comment type="caution">
    <text evidence="2">The sequence shown here is derived from an EMBL/GenBank/DDBJ whole genome shotgun (WGS) entry which is preliminary data.</text>
</comment>
<reference evidence="2 3" key="1">
    <citation type="journal article" date="2017" name="PLoS Biol.">
        <title>The sea cucumber genome provides insights into morphological evolution and visceral regeneration.</title>
        <authorList>
            <person name="Zhang X."/>
            <person name="Sun L."/>
            <person name="Yuan J."/>
            <person name="Sun Y."/>
            <person name="Gao Y."/>
            <person name="Zhang L."/>
            <person name="Li S."/>
            <person name="Dai H."/>
            <person name="Hamel J.F."/>
            <person name="Liu C."/>
            <person name="Yu Y."/>
            <person name="Liu S."/>
            <person name="Lin W."/>
            <person name="Guo K."/>
            <person name="Jin S."/>
            <person name="Xu P."/>
            <person name="Storey K.B."/>
            <person name="Huan P."/>
            <person name="Zhang T."/>
            <person name="Zhou Y."/>
            <person name="Zhang J."/>
            <person name="Lin C."/>
            <person name="Li X."/>
            <person name="Xing L."/>
            <person name="Huo D."/>
            <person name="Sun M."/>
            <person name="Wang L."/>
            <person name="Mercier A."/>
            <person name="Li F."/>
            <person name="Yang H."/>
            <person name="Xiang J."/>
        </authorList>
    </citation>
    <scope>NUCLEOTIDE SEQUENCE [LARGE SCALE GENOMIC DNA]</scope>
    <source>
        <strain evidence="2">Shaxun</strain>
        <tissue evidence="2">Muscle</tissue>
    </source>
</reference>
<evidence type="ECO:0000313" key="2">
    <source>
        <dbReference type="EMBL" id="PIK44085.1"/>
    </source>
</evidence>
<dbReference type="InterPro" id="IPR048412">
    <property type="entry name" value="Htt_bridge"/>
</dbReference>
<dbReference type="InterPro" id="IPR048413">
    <property type="entry name" value="Htt_C-HEAT_rpt"/>
</dbReference>
<evidence type="ECO:0000313" key="3">
    <source>
        <dbReference type="Proteomes" id="UP000230750"/>
    </source>
</evidence>
<protein>
    <submittedName>
        <fullName evidence="2">Huntingtin</fullName>
    </submittedName>
</protein>
<dbReference type="Proteomes" id="UP000230750">
    <property type="component" value="Unassembled WGS sequence"/>
</dbReference>
<dbReference type="GO" id="GO:0005737">
    <property type="term" value="C:cytoplasm"/>
    <property type="evidence" value="ECO:0007669"/>
    <property type="project" value="InterPro"/>
</dbReference>
<dbReference type="PRINTS" id="PR00375">
    <property type="entry name" value="HUNTINGTIN"/>
</dbReference>
<keyword evidence="3" id="KW-1185">Reference proteome</keyword>
<proteinExistence type="predicted"/>
<feature type="region of interest" description="Disordered" evidence="1">
    <location>
        <begin position="666"/>
        <end position="698"/>
    </location>
</feature>
<name>A0A2G8K7X0_STIJA</name>
<dbReference type="PANTHER" id="PTHR10170">
    <property type="entry name" value="HUNTINGTON DISEASE PROTEIN"/>
    <property type="match status" value="1"/>
</dbReference>
<dbReference type="InterPro" id="IPR028426">
    <property type="entry name" value="Huntingtin_fam"/>
</dbReference>
<dbReference type="GO" id="GO:0005634">
    <property type="term" value="C:nucleus"/>
    <property type="evidence" value="ECO:0007669"/>
    <property type="project" value="InterPro"/>
</dbReference>
<gene>
    <name evidence="2" type="ORF">BSL78_19073</name>
</gene>